<keyword evidence="6 7" id="KW-0472">Membrane</keyword>
<evidence type="ECO:0000256" key="2">
    <source>
        <dbReference type="ARBA" id="ARBA00008335"/>
    </source>
</evidence>
<dbReference type="GO" id="GO:0022857">
    <property type="term" value="F:transmembrane transporter activity"/>
    <property type="evidence" value="ECO:0007669"/>
    <property type="project" value="InterPro"/>
</dbReference>
<feature type="transmembrane region" description="Helical" evidence="7">
    <location>
        <begin position="153"/>
        <end position="177"/>
    </location>
</feature>
<dbReference type="EMBL" id="QZBD01000135">
    <property type="protein sequence ID" value="THY27052.1"/>
    <property type="molecule type" value="Genomic_DNA"/>
</dbReference>
<name>A0A4S9LDW2_AURPU</name>
<sequence length="632" mass="69244">MAQPTSLMDKHPNVISTLEMQEQSRDEKDSHDNTKQTPLDQKAQLGIQDIEAVTTVWSTKSLVIAYVLMWLIYFVEGLLSGTTTALNPYITSAFASHSLTPTVGIVSSIIGGVTNFTIAKILDVFGRPQGFLLCIIIAAIGLVMMAACKSVEAYAAAQVFYTVGNTGLQYTLGVFIADTSSVKNRGLMQAIATSPNMITCWLAGPLSSGFLLGPGWPWAFGMFSILVPAFSVPLWGLLFWHYLKARKMHVVPERKEQRILWQSAVYYCREFDAVGLILLSAGVALFLLPFNLYALQPEGWASPLIICLLVVGFVLIIAFVLWERFWAPITFIPYNLLKDRTLSGACLLSFTMFFSYSCWFSYFGSFLQAVNGLSVTNASYVMQINTVGSVLCAIGAGALIHYTGRFKPVCVVFGIPVSILGVGLLAYFRRPGTNIGYVIMCQILIALSSGTLVICDEIAALSAVSHRHVAVTLATIGLFGNIGGVIGLTVVAAIWQAVFPKALAMYLPIEELPNLLLIYADITTQLSYEIGSPTRVAIQHAYGDAQRAIVIAATAVWVLGAVAVAMWRNTKRLQSILCSLKYILAFDNAILIGTHNTCLKKCWHDFRLQQTSKLFVILICMHEDTEPMQSKK</sequence>
<dbReference type="PANTHER" id="PTHR23501">
    <property type="entry name" value="MAJOR FACILITATOR SUPERFAMILY"/>
    <property type="match status" value="1"/>
</dbReference>
<feature type="transmembrane region" description="Helical" evidence="7">
    <location>
        <begin position="62"/>
        <end position="79"/>
    </location>
</feature>
<proteinExistence type="inferred from homology"/>
<feature type="domain" description="Major facilitator superfamily (MFS) profile" evidence="8">
    <location>
        <begin position="65"/>
        <end position="572"/>
    </location>
</feature>
<evidence type="ECO:0000256" key="3">
    <source>
        <dbReference type="ARBA" id="ARBA00022448"/>
    </source>
</evidence>
<dbReference type="InterPro" id="IPR036259">
    <property type="entry name" value="MFS_trans_sf"/>
</dbReference>
<feature type="transmembrane region" description="Helical" evidence="7">
    <location>
        <begin position="409"/>
        <end position="428"/>
    </location>
</feature>
<dbReference type="GO" id="GO:0005886">
    <property type="term" value="C:plasma membrane"/>
    <property type="evidence" value="ECO:0007669"/>
    <property type="project" value="TreeGrafter"/>
</dbReference>
<keyword evidence="5 7" id="KW-1133">Transmembrane helix</keyword>
<feature type="transmembrane region" description="Helical" evidence="7">
    <location>
        <begin position="198"/>
        <end position="216"/>
    </location>
</feature>
<accession>A0A4S9LDW2</accession>
<feature type="transmembrane region" description="Helical" evidence="7">
    <location>
        <begin position="382"/>
        <end position="402"/>
    </location>
</feature>
<reference evidence="9 10" key="1">
    <citation type="submission" date="2018-10" db="EMBL/GenBank/DDBJ databases">
        <title>Fifty Aureobasidium pullulans genomes reveal a recombining polyextremotolerant generalist.</title>
        <authorList>
            <person name="Gostincar C."/>
            <person name="Turk M."/>
            <person name="Zajc J."/>
            <person name="Gunde-Cimerman N."/>
        </authorList>
    </citation>
    <scope>NUCLEOTIDE SEQUENCE [LARGE SCALE GENOMIC DNA]</scope>
    <source>
        <strain evidence="9 10">EXF-6604</strain>
    </source>
</reference>
<organism evidence="9 10">
    <name type="scientific">Aureobasidium pullulans</name>
    <name type="common">Black yeast</name>
    <name type="synonym">Pullularia pullulans</name>
    <dbReference type="NCBI Taxonomy" id="5580"/>
    <lineage>
        <taxon>Eukaryota</taxon>
        <taxon>Fungi</taxon>
        <taxon>Dikarya</taxon>
        <taxon>Ascomycota</taxon>
        <taxon>Pezizomycotina</taxon>
        <taxon>Dothideomycetes</taxon>
        <taxon>Dothideomycetidae</taxon>
        <taxon>Dothideales</taxon>
        <taxon>Saccotheciaceae</taxon>
        <taxon>Aureobasidium</taxon>
    </lineage>
</organism>
<comment type="similarity">
    <text evidence="2">Belongs to the major facilitator superfamily.</text>
</comment>
<dbReference type="AlphaFoldDB" id="A0A4S9LDW2"/>
<feature type="transmembrane region" description="Helical" evidence="7">
    <location>
        <begin position="264"/>
        <end position="288"/>
    </location>
</feature>
<feature type="transmembrane region" description="Helical" evidence="7">
    <location>
        <begin position="476"/>
        <end position="498"/>
    </location>
</feature>
<keyword evidence="4 7" id="KW-0812">Transmembrane</keyword>
<dbReference type="Proteomes" id="UP000306584">
    <property type="component" value="Unassembled WGS sequence"/>
</dbReference>
<feature type="transmembrane region" description="Helical" evidence="7">
    <location>
        <begin position="130"/>
        <end position="147"/>
    </location>
</feature>
<evidence type="ECO:0000256" key="1">
    <source>
        <dbReference type="ARBA" id="ARBA00004141"/>
    </source>
</evidence>
<dbReference type="PROSITE" id="PS50850">
    <property type="entry name" value="MFS"/>
    <property type="match status" value="1"/>
</dbReference>
<comment type="caution">
    <text evidence="9">The sequence shown here is derived from an EMBL/GenBank/DDBJ whole genome shotgun (WGS) entry which is preliminary data.</text>
</comment>
<dbReference type="FunFam" id="1.20.1250.20:FF:000284">
    <property type="entry name" value="Siderophore iron transporter mirB"/>
    <property type="match status" value="1"/>
</dbReference>
<comment type="subcellular location">
    <subcellularLocation>
        <location evidence="1">Membrane</location>
        <topology evidence="1">Multi-pass membrane protein</topology>
    </subcellularLocation>
</comment>
<evidence type="ECO:0000313" key="9">
    <source>
        <dbReference type="EMBL" id="THY27052.1"/>
    </source>
</evidence>
<dbReference type="PANTHER" id="PTHR23501:SF55">
    <property type="entry name" value="SIDEROPHORE IRON TRANSPORTER, PUTATIVE (AFU_ORTHOLOGUE AFUA_3G03440)-RELATED"/>
    <property type="match status" value="1"/>
</dbReference>
<evidence type="ECO:0000256" key="6">
    <source>
        <dbReference type="ARBA" id="ARBA00023136"/>
    </source>
</evidence>
<feature type="transmembrane region" description="Helical" evidence="7">
    <location>
        <begin position="434"/>
        <end position="455"/>
    </location>
</feature>
<dbReference type="Pfam" id="PF07690">
    <property type="entry name" value="MFS_1"/>
    <property type="match status" value="1"/>
</dbReference>
<feature type="transmembrane region" description="Helical" evidence="7">
    <location>
        <begin position="548"/>
        <end position="567"/>
    </location>
</feature>
<dbReference type="InterPro" id="IPR020846">
    <property type="entry name" value="MFS_dom"/>
</dbReference>
<dbReference type="Gene3D" id="1.20.1250.20">
    <property type="entry name" value="MFS general substrate transporter like domains"/>
    <property type="match status" value="2"/>
</dbReference>
<feature type="transmembrane region" description="Helical" evidence="7">
    <location>
        <begin position="99"/>
        <end position="118"/>
    </location>
</feature>
<evidence type="ECO:0000256" key="5">
    <source>
        <dbReference type="ARBA" id="ARBA00022989"/>
    </source>
</evidence>
<feature type="transmembrane region" description="Helical" evidence="7">
    <location>
        <begin position="342"/>
        <end position="362"/>
    </location>
</feature>
<feature type="transmembrane region" description="Helical" evidence="7">
    <location>
        <begin position="300"/>
        <end position="322"/>
    </location>
</feature>
<feature type="transmembrane region" description="Helical" evidence="7">
    <location>
        <begin position="222"/>
        <end position="243"/>
    </location>
</feature>
<dbReference type="InterPro" id="IPR011701">
    <property type="entry name" value="MFS"/>
</dbReference>
<evidence type="ECO:0000259" key="8">
    <source>
        <dbReference type="PROSITE" id="PS50850"/>
    </source>
</evidence>
<evidence type="ECO:0000256" key="7">
    <source>
        <dbReference type="SAM" id="Phobius"/>
    </source>
</evidence>
<keyword evidence="3" id="KW-0813">Transport</keyword>
<evidence type="ECO:0000313" key="10">
    <source>
        <dbReference type="Proteomes" id="UP000306584"/>
    </source>
</evidence>
<gene>
    <name evidence="9" type="ORF">D6D01_04246</name>
</gene>
<protein>
    <recommendedName>
        <fullName evidence="8">Major facilitator superfamily (MFS) profile domain-containing protein</fullName>
    </recommendedName>
</protein>
<evidence type="ECO:0000256" key="4">
    <source>
        <dbReference type="ARBA" id="ARBA00022692"/>
    </source>
</evidence>
<dbReference type="SUPFAM" id="SSF103473">
    <property type="entry name" value="MFS general substrate transporter"/>
    <property type="match status" value="2"/>
</dbReference>